<evidence type="ECO:0000313" key="3">
    <source>
        <dbReference type="Proteomes" id="UP000030539"/>
    </source>
</evidence>
<dbReference type="GO" id="GO:0019534">
    <property type="term" value="F:toxin transmembrane transporter activity"/>
    <property type="evidence" value="ECO:0007669"/>
    <property type="project" value="InterPro"/>
</dbReference>
<dbReference type="AlphaFoldDB" id="A0A0A2Y1M3"/>
<name>A0A0A2Y1M3_9PAST</name>
<gene>
    <name evidence="2" type="ORF">JP36_09840</name>
</gene>
<feature type="region of interest" description="Disordered" evidence="1">
    <location>
        <begin position="70"/>
        <end position="102"/>
    </location>
</feature>
<evidence type="ECO:0000313" key="2">
    <source>
        <dbReference type="EMBL" id="KGQ36515.1"/>
    </source>
</evidence>
<dbReference type="GO" id="GO:0043213">
    <property type="term" value="P:bacteriocin transport"/>
    <property type="evidence" value="ECO:0007669"/>
    <property type="project" value="InterPro"/>
</dbReference>
<dbReference type="InterPro" id="IPR014161">
    <property type="entry name" value="Tol-Pal_TolA"/>
</dbReference>
<evidence type="ECO:0000256" key="1">
    <source>
        <dbReference type="SAM" id="MobiDB-lite"/>
    </source>
</evidence>
<proteinExistence type="predicted"/>
<organism evidence="2 3">
    <name type="scientific">Gallibacterium genomosp. 1</name>
    <dbReference type="NCBI Taxonomy" id="155515"/>
    <lineage>
        <taxon>Bacteria</taxon>
        <taxon>Pseudomonadati</taxon>
        <taxon>Pseudomonadota</taxon>
        <taxon>Gammaproteobacteria</taxon>
        <taxon>Pasteurellales</taxon>
        <taxon>Pasteurellaceae</taxon>
        <taxon>Gallibacterium</taxon>
    </lineage>
</organism>
<dbReference type="RefSeq" id="WP_039174206.1">
    <property type="nucleotide sequence ID" value="NZ_JPXX01000028.1"/>
</dbReference>
<dbReference type="SUPFAM" id="SSF74653">
    <property type="entry name" value="TolA/TonB C-terminal domain"/>
    <property type="match status" value="1"/>
</dbReference>
<feature type="compositionally biased region" description="Gly residues" evidence="1">
    <location>
        <begin position="92"/>
        <end position="102"/>
    </location>
</feature>
<feature type="region of interest" description="Disordered" evidence="1">
    <location>
        <begin position="1"/>
        <end position="57"/>
    </location>
</feature>
<protein>
    <submittedName>
        <fullName evidence="2">Cell envelope biogenesis protein TolA</fullName>
    </submittedName>
</protein>
<dbReference type="STRING" id="155515.JP36_09840"/>
<feature type="compositionally biased region" description="Basic and acidic residues" evidence="1">
    <location>
        <begin position="1"/>
        <end position="40"/>
    </location>
</feature>
<reference evidence="2 3" key="1">
    <citation type="submission" date="2014-08" db="EMBL/GenBank/DDBJ databases">
        <title>Chaperone-usher fimbriae in a diverse selection of Gallibacterium genomes.</title>
        <authorList>
            <person name="Kudirkiene E."/>
            <person name="Bager R.J."/>
            <person name="Johnson T.J."/>
            <person name="Bojesen A.M."/>
        </authorList>
    </citation>
    <scope>NUCLEOTIDE SEQUENCE [LARGE SCALE GENOMIC DNA]</scope>
    <source>
        <strain evidence="2 3">CCM5974</strain>
    </source>
</reference>
<dbReference type="EMBL" id="JPXX01000028">
    <property type="protein sequence ID" value="KGQ36515.1"/>
    <property type="molecule type" value="Genomic_DNA"/>
</dbReference>
<dbReference type="Gene3D" id="3.30.1150.10">
    <property type="match status" value="1"/>
</dbReference>
<sequence length="192" mass="20158">AKAEKEVKEKAEKAAAEAKAKAEQAAKAKAAAEAKAKAAAEAKAAAKAKADAEAKAQRLAQQNALDDFLNNGDIGGGSSRQGSNSNRKGAEGSSGGNGAGEGDVVGDQYTAIIKREIQRRWLKDSSFANKVCTVQIELARDGTILNYHKVSGSDDICTSALRAVALTKKVPAPPSDAVYRKYQKPVIDFKLR</sequence>
<comment type="caution">
    <text evidence="2">The sequence shown here is derived from an EMBL/GenBank/DDBJ whole genome shotgun (WGS) entry which is preliminary data.</text>
</comment>
<accession>A0A0A2Y1M3</accession>
<feature type="non-terminal residue" evidence="2">
    <location>
        <position position="1"/>
    </location>
</feature>
<dbReference type="eggNOG" id="COG3064">
    <property type="taxonomic scope" value="Bacteria"/>
</dbReference>
<dbReference type="Pfam" id="PF06519">
    <property type="entry name" value="TolA"/>
    <property type="match status" value="1"/>
</dbReference>
<dbReference type="NCBIfam" id="TIGR02794">
    <property type="entry name" value="tolA_full"/>
    <property type="match status" value="1"/>
</dbReference>
<dbReference type="Proteomes" id="UP000030539">
    <property type="component" value="Unassembled WGS sequence"/>
</dbReference>
<dbReference type="GO" id="GO:0016020">
    <property type="term" value="C:membrane"/>
    <property type="evidence" value="ECO:0007669"/>
    <property type="project" value="InterPro"/>
</dbReference>